<dbReference type="InterPro" id="IPR036188">
    <property type="entry name" value="FAD/NAD-bd_sf"/>
</dbReference>
<dbReference type="Pfam" id="PF13738">
    <property type="entry name" value="Pyr_redox_3"/>
    <property type="match status" value="1"/>
</dbReference>
<dbReference type="GO" id="GO:0050660">
    <property type="term" value="F:flavin adenine dinucleotide binding"/>
    <property type="evidence" value="ECO:0007669"/>
    <property type="project" value="TreeGrafter"/>
</dbReference>
<accession>A0A1G7M4E4</accession>
<keyword evidence="3" id="KW-1185">Reference proteome</keyword>
<reference evidence="3" key="1">
    <citation type="submission" date="2016-10" db="EMBL/GenBank/DDBJ databases">
        <authorList>
            <person name="Varghese N."/>
            <person name="Submissions S."/>
        </authorList>
    </citation>
    <scope>NUCLEOTIDE SEQUENCE [LARGE SCALE GENOMIC DNA]</scope>
    <source>
        <strain evidence="3">CGMCC 4.3506</strain>
    </source>
</reference>
<dbReference type="Gene3D" id="3.50.50.60">
    <property type="entry name" value="FAD/NAD(P)-binding domain"/>
    <property type="match status" value="1"/>
</dbReference>
<dbReference type="GO" id="GO:0036503">
    <property type="term" value="P:ERAD pathway"/>
    <property type="evidence" value="ECO:0007669"/>
    <property type="project" value="TreeGrafter"/>
</dbReference>
<evidence type="ECO:0000313" key="3">
    <source>
        <dbReference type="Proteomes" id="UP000199623"/>
    </source>
</evidence>
<dbReference type="PRINTS" id="PR00368">
    <property type="entry name" value="FADPNR"/>
</dbReference>
<dbReference type="SUPFAM" id="SSF51905">
    <property type="entry name" value="FAD/NAD(P)-binding domain"/>
    <property type="match status" value="1"/>
</dbReference>
<dbReference type="GO" id="GO:0004497">
    <property type="term" value="F:monooxygenase activity"/>
    <property type="evidence" value="ECO:0007669"/>
    <property type="project" value="TreeGrafter"/>
</dbReference>
<organism evidence="2 3">
    <name type="scientific">Lentzea fradiae</name>
    <dbReference type="NCBI Taxonomy" id="200378"/>
    <lineage>
        <taxon>Bacteria</taxon>
        <taxon>Bacillati</taxon>
        <taxon>Actinomycetota</taxon>
        <taxon>Actinomycetes</taxon>
        <taxon>Pseudonocardiales</taxon>
        <taxon>Pseudonocardiaceae</taxon>
        <taxon>Lentzea</taxon>
    </lineage>
</organism>
<gene>
    <name evidence="2" type="ORF">SAMN05216553_10298</name>
</gene>
<dbReference type="PRINTS" id="PR00469">
    <property type="entry name" value="PNDRDTASEII"/>
</dbReference>
<dbReference type="PANTHER" id="PTHR43539">
    <property type="entry name" value="FLAVIN-BINDING MONOOXYGENASE-LIKE PROTEIN (AFU_ORTHOLOGUE AFUA_4G09220)"/>
    <property type="match status" value="1"/>
</dbReference>
<protein>
    <submittedName>
        <fullName evidence="2">Pyridine nucleotide-disulphide oxidoreductase</fullName>
    </submittedName>
</protein>
<evidence type="ECO:0000313" key="2">
    <source>
        <dbReference type="EMBL" id="SDF56662.1"/>
    </source>
</evidence>
<proteinExistence type="predicted"/>
<dbReference type="EMBL" id="FNCC01000002">
    <property type="protein sequence ID" value="SDF56662.1"/>
    <property type="molecule type" value="Genomic_DNA"/>
</dbReference>
<dbReference type="Proteomes" id="UP000199623">
    <property type="component" value="Unassembled WGS sequence"/>
</dbReference>
<keyword evidence="1" id="KW-0560">Oxidoreductase</keyword>
<dbReference type="OrthoDB" id="178899at2"/>
<dbReference type="PANTHER" id="PTHR43539:SF23">
    <property type="entry name" value="FAD-DEPENDENT OXIDOREDUCTASE DOMAIN-CONTAINING PROTEIN 2"/>
    <property type="match status" value="1"/>
</dbReference>
<name>A0A1G7M4E4_9PSEU</name>
<dbReference type="AlphaFoldDB" id="A0A1G7M4E4"/>
<evidence type="ECO:0000256" key="1">
    <source>
        <dbReference type="ARBA" id="ARBA00023002"/>
    </source>
</evidence>
<dbReference type="InterPro" id="IPR050982">
    <property type="entry name" value="Auxin_biosynth/cation_transpt"/>
</dbReference>
<dbReference type="STRING" id="200378.SAMN05216553_10298"/>
<sequence length="362" mass="40672">MLNVAVRLNFCVVFGVEEAGRCEVVEYLVIGAGPAGLQMARFLHLAERDYVVLERSPGPASFFRTFPRHRVLSTDDNWLFEGAPFSRYSKRSFPNADDLVRYLEDFARPLNIRYDTAVTDVSRYGARHVIIATGQRPHLPSLPGIEHAETYATASTDPTEYSGKRVLIIGRGRSAFETADNISATARVTHTVGRSVQRIVKNGDEFIATIDGSGELCYDAVIACTGFRRDTSLDHPDAHVITGDSIRAIRHSARALHRTLEAENHGVPWPHRRLRNRPDSLATTISVRAREIPDGLADVVVPQGQYALLYDEMPMTQRNGFVVTSSQVRHYRYNELIAVERRMHRKPLERFFSEQLAVPCIA</sequence>